<name>A0A8I2BSQ8_XANMN</name>
<dbReference type="Proteomes" id="UP000668572">
    <property type="component" value="Unassembled WGS sequence"/>
</dbReference>
<evidence type="ECO:0000256" key="4">
    <source>
        <dbReference type="SAM" id="Phobius"/>
    </source>
</evidence>
<dbReference type="Pfam" id="PF00015">
    <property type="entry name" value="MCPsignal"/>
    <property type="match status" value="1"/>
</dbReference>
<evidence type="ECO:0000313" key="7">
    <source>
        <dbReference type="Proteomes" id="UP000668572"/>
    </source>
</evidence>
<dbReference type="PANTHER" id="PTHR43531:SF11">
    <property type="entry name" value="METHYL-ACCEPTING CHEMOTAXIS PROTEIN 3"/>
    <property type="match status" value="1"/>
</dbReference>
<gene>
    <name evidence="6" type="ORF">J7405_03875</name>
</gene>
<sequence length="425" mass="46436">MNGPGDVAIVAKDNGGSADTATVTLPRTPMYSRPLIRLAAPLALTLLFPFAVGFDWPASVRWAILATMTLSWLGFAAWVTYSQFRPNPDQARILREQDQLLNELRTFVSNEVDGSRSEVERARELIRQAVSGLGGSFEAMNRKSRQQSQALARIVDRAGDDGSAGVDVARFAQHASSRMEQLVEALEQVSGQSTNTVHHIDEMAQHLDGIFALLEDVKSIADQTNLLALNAAIEAARAGEAGRGFAVVADEVRNLSERSTTFNEQIRKLAHSSKESIAKVRETVSQLASRHMDRSREARHESAAMLENVAQINASLGDGMREISECARSIDGSVAEAVRALQFEDIATQTLSGIHTHLDRLTAINREAVALQELLHRNGGVYDSDLVAALAKVSNRLRDMRVEWERPPHKPVAQQGMGAGTVELF</sequence>
<proteinExistence type="inferred from homology"/>
<dbReference type="SMART" id="SM00283">
    <property type="entry name" value="MA"/>
    <property type="match status" value="1"/>
</dbReference>
<dbReference type="PANTHER" id="PTHR43531">
    <property type="entry name" value="PROTEIN ICFG"/>
    <property type="match status" value="1"/>
</dbReference>
<keyword evidence="4" id="KW-1133">Transmembrane helix</keyword>
<evidence type="ECO:0000313" key="6">
    <source>
        <dbReference type="EMBL" id="MBO9758700.1"/>
    </source>
</evidence>
<dbReference type="InterPro" id="IPR004089">
    <property type="entry name" value="MCPsignal_dom"/>
</dbReference>
<evidence type="ECO:0000256" key="1">
    <source>
        <dbReference type="ARBA" id="ARBA00022500"/>
    </source>
</evidence>
<evidence type="ECO:0000256" key="3">
    <source>
        <dbReference type="PROSITE-ProRule" id="PRU00284"/>
    </source>
</evidence>
<dbReference type="Gene3D" id="1.10.287.950">
    <property type="entry name" value="Methyl-accepting chemotaxis protein"/>
    <property type="match status" value="1"/>
</dbReference>
<comment type="caution">
    <text evidence="6">The sequence shown here is derived from an EMBL/GenBank/DDBJ whole genome shotgun (WGS) entry which is preliminary data.</text>
</comment>
<dbReference type="GeneID" id="97510362"/>
<dbReference type="GO" id="GO:0004888">
    <property type="term" value="F:transmembrane signaling receptor activity"/>
    <property type="evidence" value="ECO:0007669"/>
    <property type="project" value="TreeGrafter"/>
</dbReference>
<dbReference type="GO" id="GO:0005886">
    <property type="term" value="C:plasma membrane"/>
    <property type="evidence" value="ECO:0007669"/>
    <property type="project" value="TreeGrafter"/>
</dbReference>
<keyword evidence="3" id="KW-0807">Transducer</keyword>
<reference evidence="6" key="1">
    <citation type="submission" date="2021-03" db="EMBL/GenBank/DDBJ databases">
        <title>Molecular characterization of Xanthomonas species pathogenic on Araceae and the development of a triplex TaqMan assay for detection of X. phaseoli pv. dieffenbachiae.</title>
        <authorList>
            <person name="Van Der Wolf J."/>
            <person name="Krijger M."/>
            <person name="Mendes O."/>
            <person name="Brankovics B."/>
            <person name="Bonants P."/>
            <person name="Meekes E."/>
        </authorList>
    </citation>
    <scope>NUCLEOTIDE SEQUENCE</scope>
    <source>
        <strain evidence="6">NBC1264</strain>
    </source>
</reference>
<feature type="transmembrane region" description="Helical" evidence="4">
    <location>
        <begin position="60"/>
        <end position="81"/>
    </location>
</feature>
<feature type="transmembrane region" description="Helical" evidence="4">
    <location>
        <begin position="35"/>
        <end position="54"/>
    </location>
</feature>
<dbReference type="RefSeq" id="WP_014090132.1">
    <property type="nucleotide sequence ID" value="NZ_CP083575.1"/>
</dbReference>
<comment type="similarity">
    <text evidence="2">Belongs to the methyl-accepting chemotaxis (MCP) protein family.</text>
</comment>
<organism evidence="6 7">
    <name type="scientific">Xanthomonas manihotis</name>
    <dbReference type="NCBI Taxonomy" id="43353"/>
    <lineage>
        <taxon>Bacteria</taxon>
        <taxon>Pseudomonadati</taxon>
        <taxon>Pseudomonadota</taxon>
        <taxon>Gammaproteobacteria</taxon>
        <taxon>Lysobacterales</taxon>
        <taxon>Lysobacteraceae</taxon>
        <taxon>Xanthomonas</taxon>
    </lineage>
</organism>
<keyword evidence="4" id="KW-0472">Membrane</keyword>
<dbReference type="InterPro" id="IPR051310">
    <property type="entry name" value="MCP_chemotaxis"/>
</dbReference>
<keyword evidence="1" id="KW-0145">Chemotaxis</keyword>
<evidence type="ECO:0000256" key="2">
    <source>
        <dbReference type="ARBA" id="ARBA00029447"/>
    </source>
</evidence>
<protein>
    <submittedName>
        <fullName evidence="6">Chemotaxis protein</fullName>
    </submittedName>
</protein>
<dbReference type="AlphaFoldDB" id="A0A8I2BSQ8"/>
<dbReference type="SUPFAM" id="SSF58104">
    <property type="entry name" value="Methyl-accepting chemotaxis protein (MCP) signaling domain"/>
    <property type="match status" value="1"/>
</dbReference>
<keyword evidence="4" id="KW-0812">Transmembrane</keyword>
<dbReference type="GO" id="GO:0007165">
    <property type="term" value="P:signal transduction"/>
    <property type="evidence" value="ECO:0007669"/>
    <property type="project" value="UniProtKB-KW"/>
</dbReference>
<accession>A0A8I2BSQ8</accession>
<dbReference type="PROSITE" id="PS50111">
    <property type="entry name" value="CHEMOTAXIS_TRANSDUC_2"/>
    <property type="match status" value="1"/>
</dbReference>
<dbReference type="EMBL" id="JAGHXW010000013">
    <property type="protein sequence ID" value="MBO9758700.1"/>
    <property type="molecule type" value="Genomic_DNA"/>
</dbReference>
<dbReference type="GO" id="GO:0006935">
    <property type="term" value="P:chemotaxis"/>
    <property type="evidence" value="ECO:0007669"/>
    <property type="project" value="UniProtKB-KW"/>
</dbReference>
<evidence type="ECO:0000259" key="5">
    <source>
        <dbReference type="PROSITE" id="PS50111"/>
    </source>
</evidence>
<feature type="domain" description="Methyl-accepting transducer" evidence="5">
    <location>
        <begin position="115"/>
        <end position="345"/>
    </location>
</feature>